<comment type="caution">
    <text evidence="2">The sequence shown here is derived from an EMBL/GenBank/DDBJ whole genome shotgun (WGS) entry which is preliminary data.</text>
</comment>
<feature type="transmembrane region" description="Helical" evidence="1">
    <location>
        <begin position="15"/>
        <end position="34"/>
    </location>
</feature>
<evidence type="ECO:0000256" key="1">
    <source>
        <dbReference type="SAM" id="Phobius"/>
    </source>
</evidence>
<dbReference type="AlphaFoldDB" id="A0A2J8QJ53"/>
<sequence length="49" mass="5553">IQTFTMVLEEIWTSLFMWFFYALIPCLLTGWSAVVQSQLTATSAGEALH</sequence>
<organism evidence="2">
    <name type="scientific">Pan troglodytes</name>
    <name type="common">Chimpanzee</name>
    <dbReference type="NCBI Taxonomy" id="9598"/>
    <lineage>
        <taxon>Eukaryota</taxon>
        <taxon>Metazoa</taxon>
        <taxon>Chordata</taxon>
        <taxon>Craniata</taxon>
        <taxon>Vertebrata</taxon>
        <taxon>Euteleostomi</taxon>
        <taxon>Mammalia</taxon>
        <taxon>Eutheria</taxon>
        <taxon>Euarchontoglires</taxon>
        <taxon>Primates</taxon>
        <taxon>Haplorrhini</taxon>
        <taxon>Catarrhini</taxon>
        <taxon>Hominidae</taxon>
        <taxon>Pan</taxon>
    </lineage>
</organism>
<keyword evidence="1" id="KW-0812">Transmembrane</keyword>
<keyword evidence="1" id="KW-0472">Membrane</keyword>
<protein>
    <submittedName>
        <fullName evidence="2">IL20RB isoform 3</fullName>
    </submittedName>
</protein>
<accession>A0A2J8QJ53</accession>
<evidence type="ECO:0000313" key="2">
    <source>
        <dbReference type="EMBL" id="PNI96315.1"/>
    </source>
</evidence>
<proteinExistence type="predicted"/>
<name>A0A2J8QJ53_PANTR</name>
<feature type="non-terminal residue" evidence="2">
    <location>
        <position position="1"/>
    </location>
</feature>
<reference evidence="2" key="1">
    <citation type="submission" date="2017-12" db="EMBL/GenBank/DDBJ databases">
        <title>High-resolution comparative analysis of great ape genomes.</title>
        <authorList>
            <person name="Pollen A."/>
            <person name="Hastie A."/>
            <person name="Hormozdiari F."/>
            <person name="Dougherty M."/>
            <person name="Liu R."/>
            <person name="Chaisson M."/>
            <person name="Hoppe E."/>
            <person name="Hill C."/>
            <person name="Pang A."/>
            <person name="Hillier L."/>
            <person name="Baker C."/>
            <person name="Armstrong J."/>
            <person name="Shendure J."/>
            <person name="Paten B."/>
            <person name="Wilson R."/>
            <person name="Chao H."/>
            <person name="Schneider V."/>
            <person name="Ventura M."/>
            <person name="Kronenberg Z."/>
            <person name="Murali S."/>
            <person name="Gordon D."/>
            <person name="Cantsilieris S."/>
            <person name="Munson K."/>
            <person name="Nelson B."/>
            <person name="Raja A."/>
            <person name="Underwood J."/>
            <person name="Diekhans M."/>
            <person name="Fiddes I."/>
            <person name="Haussler D."/>
            <person name="Eichler E."/>
        </authorList>
    </citation>
    <scope>NUCLEOTIDE SEQUENCE [LARGE SCALE GENOMIC DNA]</scope>
    <source>
        <strain evidence="2">Yerkes chimp pedigree #C0471</strain>
    </source>
</reference>
<dbReference type="EMBL" id="NBAG03000036">
    <property type="protein sequence ID" value="PNI96315.1"/>
    <property type="molecule type" value="Genomic_DNA"/>
</dbReference>
<gene>
    <name evidence="2" type="ORF">CK820_G0030067</name>
</gene>
<keyword evidence="1" id="KW-1133">Transmembrane helix</keyword>